<dbReference type="SUPFAM" id="SSF52540">
    <property type="entry name" value="P-loop containing nucleoside triphosphate hydrolases"/>
    <property type="match status" value="2"/>
</dbReference>
<dbReference type="NCBIfam" id="NF040586">
    <property type="entry name" value="FxSxx_TPR"/>
    <property type="match status" value="1"/>
</dbReference>
<evidence type="ECO:0000313" key="4">
    <source>
        <dbReference type="EMBL" id="MFC4058400.1"/>
    </source>
</evidence>
<evidence type="ECO:0000259" key="2">
    <source>
        <dbReference type="Pfam" id="PF13676"/>
    </source>
</evidence>
<dbReference type="Gene3D" id="3.40.50.300">
    <property type="entry name" value="P-loop containing nucleotide triphosphate hydrolases"/>
    <property type="match status" value="2"/>
</dbReference>
<gene>
    <name evidence="4" type="primary">fxsT</name>
    <name evidence="4" type="ORF">ACFOWE_08845</name>
</gene>
<protein>
    <submittedName>
        <fullName evidence="4">FxSxx-COOH system tetratricopeptide repeat protein</fullName>
    </submittedName>
</protein>
<dbReference type="Pfam" id="PF25000">
    <property type="entry name" value="DUF7779"/>
    <property type="match status" value="1"/>
</dbReference>
<comment type="caution">
    <text evidence="4">The sequence shown here is derived from an EMBL/GenBank/DDBJ whole genome shotgun (WGS) entry which is preliminary data.</text>
</comment>
<evidence type="ECO:0000259" key="3">
    <source>
        <dbReference type="Pfam" id="PF25000"/>
    </source>
</evidence>
<keyword evidence="5" id="KW-1185">Reference proteome</keyword>
<dbReference type="InterPro" id="IPR011990">
    <property type="entry name" value="TPR-like_helical_dom_sf"/>
</dbReference>
<sequence>MSEGKVITFYSYKGGTGRTMALANVAWILASAGKRVLVVDWDLESPGLHKFFGPFLAPGVATTTPGVIDLISDYQWAAMRNEPRPGDWHKKYAKAEKHAISIDWEFPGSGTLDFLSPGRANYDYSSTMSGFNWDTFYDRQGGGQFFDALRADMKACYDYTLIDSRTGASDIAGICTVQMPDILVDCFTLANQGIDGASKMARDIDERYRERNIRIFPVPMRIDTGEKERSDIGRAVARRKFEGFPRGMTAEETDAYWASVEVPYMPFYAFEEILAAFGDEPGRPASLLAAFERLTAAITGGEVSSCLRLEESVRLRYLEMFLRRHPALQTDVHVSYAHEDRMWADWIAAVLDRHGYRVSLRGIDTDGNAPADGEPPRTLAVLSEAYVRAPRALETWSRLTAGEAAGRGELIPVRITAARFPAPFGDRVLTDLTETGERMAARRLLRAVGRTDDVSGDDASSGGARFPGSKPQVWNLSARNASFTGRGTLLEELRGQLVGGSTAVVLPQTLYGLGGVGKTQVALEYAHRFQADYDLVWWVPSEDRERINASFEELAPKLGVHVGESIAEVVGSVREALRLGQPYARWLLIFDNAEDPDALRDFLPGGTGHVVITSRNQAWSSVAAPLEVDVFSRQESLEHLRRRVPGLAEQDALQVAAALGHLPIAVEQAAAWLAETGMPAATFVEQLESETARVLSMGQPRDYPHPVAVTWSLSLAQLRERSPASVRLLELCAFFAPEPISMSLLYGDEMIRALLPYDDTLREKLVMGRVIQEVGRFALAKVDQGNNTIQVHRLVQLVIRDQMTDEEQETACHEVHRILVGARPRQGEVDDPENWSRYDLIWQHLQPSRAVECTEEETRQLLTDRVRYLWKRGDFDSALDLGDRLADYWERTFGTEDRQRLHLLFNVANVKRYQGKYHEARELDEWVHAMQRRVIGDRHPHTLMTAGGLASDLRGLGEYDRSLEMDRETFQRWKDLYGEDYPRTLAAANNLALSYRLVGDSHNARELDQDTLRRRERVLGPTHPYTLYSATQLARDLRETGAYRESVGILRSTLQQYRETLGESFVDTLRAAKSLAVSLRKAGEQLEAWQLAKETEERYNSRYPGTPETLAATLELACCESALGEKEAARDRAAGIVRIYRDSLGPDHPSTLIARNNLAIYLRGTGEVDRALPQAEEVLDGLRASLGPAHPFTLSAAVNLANCLGDAGRLDEAGELERRTLDELRDTLGAAHPDALACEANLAVTLQAAGRTAEAERLRDRTLAAKARVLGENHPLLEHLRQWRRINRDLEPQPF</sequence>
<dbReference type="Pfam" id="PF13676">
    <property type="entry name" value="TIR_2"/>
    <property type="match status" value="1"/>
</dbReference>
<dbReference type="NCBIfam" id="NF047398">
    <property type="entry name" value="AAA_KGGVGR"/>
    <property type="match status" value="1"/>
</dbReference>
<feature type="domain" description="DUF7779" evidence="3">
    <location>
        <begin position="718"/>
        <end position="807"/>
    </location>
</feature>
<dbReference type="Pfam" id="PF13424">
    <property type="entry name" value="TPR_12"/>
    <property type="match status" value="4"/>
</dbReference>
<dbReference type="Gene3D" id="1.25.40.10">
    <property type="entry name" value="Tetratricopeptide repeat domain"/>
    <property type="match status" value="2"/>
</dbReference>
<accession>A0ABV8I3C8</accession>
<dbReference type="InterPro" id="IPR053137">
    <property type="entry name" value="NLR-like"/>
</dbReference>
<dbReference type="SUPFAM" id="SSF52200">
    <property type="entry name" value="Toll/Interleukin receptor TIR domain"/>
    <property type="match status" value="1"/>
</dbReference>
<dbReference type="InterPro" id="IPR035897">
    <property type="entry name" value="Toll_tir_struct_dom_sf"/>
</dbReference>
<dbReference type="Proteomes" id="UP001595850">
    <property type="component" value="Unassembled WGS sequence"/>
</dbReference>
<reference evidence="5" key="1">
    <citation type="journal article" date="2019" name="Int. J. Syst. Evol. Microbiol.">
        <title>The Global Catalogue of Microorganisms (GCM) 10K type strain sequencing project: providing services to taxonomists for standard genome sequencing and annotation.</title>
        <authorList>
            <consortium name="The Broad Institute Genomics Platform"/>
            <consortium name="The Broad Institute Genome Sequencing Center for Infectious Disease"/>
            <person name="Wu L."/>
            <person name="Ma J."/>
        </authorList>
    </citation>
    <scope>NUCLEOTIDE SEQUENCE [LARGE SCALE GENOMIC DNA]</scope>
    <source>
        <strain evidence="5">TBRC 4489</strain>
    </source>
</reference>
<evidence type="ECO:0000313" key="5">
    <source>
        <dbReference type="Proteomes" id="UP001595850"/>
    </source>
</evidence>
<dbReference type="CDD" id="cd02042">
    <property type="entry name" value="ParAB_family"/>
    <property type="match status" value="1"/>
</dbReference>
<dbReference type="PANTHER" id="PTHR46082:SF6">
    <property type="entry name" value="AAA+ ATPASE DOMAIN-CONTAINING PROTEIN-RELATED"/>
    <property type="match status" value="1"/>
</dbReference>
<feature type="domain" description="TIR" evidence="2">
    <location>
        <begin position="332"/>
        <end position="444"/>
    </location>
</feature>
<dbReference type="PANTHER" id="PTHR46082">
    <property type="entry name" value="ATP/GTP-BINDING PROTEIN-RELATED"/>
    <property type="match status" value="1"/>
</dbReference>
<proteinExistence type="predicted"/>
<dbReference type="SUPFAM" id="SSF48452">
    <property type="entry name" value="TPR-like"/>
    <property type="match status" value="3"/>
</dbReference>
<evidence type="ECO:0000259" key="1">
    <source>
        <dbReference type="Pfam" id="PF01656"/>
    </source>
</evidence>
<dbReference type="InterPro" id="IPR000157">
    <property type="entry name" value="TIR_dom"/>
</dbReference>
<name>A0ABV8I3C8_9ACTN</name>
<dbReference type="InterPro" id="IPR027417">
    <property type="entry name" value="P-loop_NTPase"/>
</dbReference>
<dbReference type="EMBL" id="JBHSBM010000012">
    <property type="protein sequence ID" value="MFC4058400.1"/>
    <property type="molecule type" value="Genomic_DNA"/>
</dbReference>
<dbReference type="InterPro" id="IPR056681">
    <property type="entry name" value="DUF7779"/>
</dbReference>
<dbReference type="InterPro" id="IPR002586">
    <property type="entry name" value="CobQ/CobB/MinD/ParA_Nub-bd_dom"/>
</dbReference>
<dbReference type="Pfam" id="PF01656">
    <property type="entry name" value="CbiA"/>
    <property type="match status" value="1"/>
</dbReference>
<dbReference type="RefSeq" id="WP_377286687.1">
    <property type="nucleotide sequence ID" value="NZ_JBHSBM010000012.1"/>
</dbReference>
<organism evidence="4 5">
    <name type="scientific">Planomonospora corallina</name>
    <dbReference type="NCBI Taxonomy" id="1806052"/>
    <lineage>
        <taxon>Bacteria</taxon>
        <taxon>Bacillati</taxon>
        <taxon>Actinomycetota</taxon>
        <taxon>Actinomycetes</taxon>
        <taxon>Streptosporangiales</taxon>
        <taxon>Streptosporangiaceae</taxon>
        <taxon>Planomonospora</taxon>
    </lineage>
</organism>
<dbReference type="Pfam" id="PF13374">
    <property type="entry name" value="TPR_10"/>
    <property type="match status" value="1"/>
</dbReference>
<feature type="domain" description="CobQ/CobB/MinD/ParA nucleotide binding" evidence="1">
    <location>
        <begin position="7"/>
        <end position="224"/>
    </location>
</feature>